<name>A0ACC3SEQ9_9PEZI</name>
<evidence type="ECO:0000313" key="1">
    <source>
        <dbReference type="EMBL" id="KAK8210278.1"/>
    </source>
</evidence>
<comment type="caution">
    <text evidence="1">The sequence shown here is derived from an EMBL/GenBank/DDBJ whole genome shotgun (WGS) entry which is preliminary data.</text>
</comment>
<keyword evidence="2" id="KW-1185">Reference proteome</keyword>
<protein>
    <submittedName>
        <fullName evidence="1">Uncharacterized protein</fullName>
    </submittedName>
</protein>
<dbReference type="Proteomes" id="UP001320706">
    <property type="component" value="Unassembled WGS sequence"/>
</dbReference>
<proteinExistence type="predicted"/>
<dbReference type="EMBL" id="JAMKPW020000015">
    <property type="protein sequence ID" value="KAK8210278.1"/>
    <property type="molecule type" value="Genomic_DNA"/>
</dbReference>
<organism evidence="1 2">
    <name type="scientific">Zalaria obscura</name>
    <dbReference type="NCBI Taxonomy" id="2024903"/>
    <lineage>
        <taxon>Eukaryota</taxon>
        <taxon>Fungi</taxon>
        <taxon>Dikarya</taxon>
        <taxon>Ascomycota</taxon>
        <taxon>Pezizomycotina</taxon>
        <taxon>Dothideomycetes</taxon>
        <taxon>Dothideomycetidae</taxon>
        <taxon>Dothideales</taxon>
        <taxon>Zalariaceae</taxon>
        <taxon>Zalaria</taxon>
    </lineage>
</organism>
<accession>A0ACC3SEQ9</accession>
<evidence type="ECO:0000313" key="2">
    <source>
        <dbReference type="Proteomes" id="UP001320706"/>
    </source>
</evidence>
<reference evidence="1" key="1">
    <citation type="submission" date="2024-02" db="EMBL/GenBank/DDBJ databases">
        <title>Metagenome Assembled Genome of Zalaria obscura JY119.</title>
        <authorList>
            <person name="Vighnesh L."/>
            <person name="Jagadeeshwari U."/>
            <person name="Venkata Ramana C."/>
            <person name="Sasikala C."/>
        </authorList>
    </citation>
    <scope>NUCLEOTIDE SEQUENCE</scope>
    <source>
        <strain evidence="1">JY119</strain>
    </source>
</reference>
<gene>
    <name evidence="1" type="ORF">M8818_003445</name>
</gene>
<sequence>MEVATMMPYRERDSYHLAHPQSNPAYYDPRLANPYPTVATHNLPSQYTSSPHHEARASNTSPVSTRSNSSDEHKPSLPSISNLLGIADGDRPSQQENTVRLRNRARRIPPPALAATATVLPLLAQQHGPGSPARDERPPRREADLAAYPAATAIHDLALRHPRLHVLAQRTINLVLLQHRSLLRGPAPTPTPLHAASPPLKLPPAAAHHHRTLPQRRDAAPARGQPVGTPPLHQRVIGDELPAEPGPLRVRDVQQGVLAPQQPQDPQPQPHGREAVQVPAPRLREGV</sequence>